<dbReference type="SFLD" id="SFLDS00019">
    <property type="entry name" value="Glutathione_Transferase_(cytos"/>
    <property type="match status" value="1"/>
</dbReference>
<accession>A0AAV5D508</accession>
<dbReference type="GO" id="GO:0006749">
    <property type="term" value="P:glutathione metabolic process"/>
    <property type="evidence" value="ECO:0007669"/>
    <property type="project" value="TreeGrafter"/>
</dbReference>
<dbReference type="PANTHER" id="PTHR43900">
    <property type="entry name" value="GLUTATHIONE S-TRANSFERASE RHO"/>
    <property type="match status" value="1"/>
</dbReference>
<dbReference type="InterPro" id="IPR010987">
    <property type="entry name" value="Glutathione-S-Trfase_C-like"/>
</dbReference>
<dbReference type="Gene3D" id="1.20.1050.10">
    <property type="match status" value="1"/>
</dbReference>
<dbReference type="SUPFAM" id="SSF52833">
    <property type="entry name" value="Thioredoxin-like"/>
    <property type="match status" value="1"/>
</dbReference>
<evidence type="ECO:0000256" key="3">
    <source>
        <dbReference type="ARBA" id="ARBA00022679"/>
    </source>
</evidence>
<dbReference type="GO" id="GO:0005737">
    <property type="term" value="C:cytoplasm"/>
    <property type="evidence" value="ECO:0007669"/>
    <property type="project" value="TreeGrafter"/>
</dbReference>
<dbReference type="InterPro" id="IPR040079">
    <property type="entry name" value="Glutathione_S-Trfase"/>
</dbReference>
<keyword evidence="8" id="KW-1185">Reference proteome</keyword>
<dbReference type="Pfam" id="PF00043">
    <property type="entry name" value="GST_C"/>
    <property type="match status" value="1"/>
</dbReference>
<dbReference type="FunFam" id="1.20.1050.10:FF:000004">
    <property type="entry name" value="Glutathione S-transferase F2"/>
    <property type="match status" value="1"/>
</dbReference>
<gene>
    <name evidence="7" type="primary">ga22856</name>
    <name evidence="7" type="ORF">PR202_ga22856</name>
</gene>
<dbReference type="Pfam" id="PF02798">
    <property type="entry name" value="GST_N"/>
    <property type="match status" value="1"/>
</dbReference>
<dbReference type="PROSITE" id="PS50405">
    <property type="entry name" value="GST_CTER"/>
    <property type="match status" value="1"/>
</dbReference>
<dbReference type="InterPro" id="IPR004046">
    <property type="entry name" value="GST_C"/>
</dbReference>
<dbReference type="GO" id="GO:0009636">
    <property type="term" value="P:response to toxic substance"/>
    <property type="evidence" value="ECO:0007669"/>
    <property type="project" value="UniProtKB-ARBA"/>
</dbReference>
<dbReference type="PANTHER" id="PTHR43900:SF2">
    <property type="entry name" value="OS01G0372400 PROTEIN"/>
    <property type="match status" value="1"/>
</dbReference>
<proteinExistence type="inferred from homology"/>
<comment type="caution">
    <text evidence="7">The sequence shown here is derived from an EMBL/GenBank/DDBJ whole genome shotgun (WGS) entry which is preliminary data.</text>
</comment>
<dbReference type="PROSITE" id="PS50404">
    <property type="entry name" value="GST_NTER"/>
    <property type="match status" value="1"/>
</dbReference>
<comment type="catalytic activity">
    <reaction evidence="4">
        <text>RX + glutathione = an S-substituted glutathione + a halide anion + H(+)</text>
        <dbReference type="Rhea" id="RHEA:16437"/>
        <dbReference type="ChEBI" id="CHEBI:15378"/>
        <dbReference type="ChEBI" id="CHEBI:16042"/>
        <dbReference type="ChEBI" id="CHEBI:17792"/>
        <dbReference type="ChEBI" id="CHEBI:57925"/>
        <dbReference type="ChEBI" id="CHEBI:90779"/>
        <dbReference type="EC" id="2.5.1.18"/>
    </reaction>
</comment>
<dbReference type="GO" id="GO:0004364">
    <property type="term" value="F:glutathione transferase activity"/>
    <property type="evidence" value="ECO:0007669"/>
    <property type="project" value="UniProtKB-EC"/>
</dbReference>
<evidence type="ECO:0000256" key="4">
    <source>
        <dbReference type="ARBA" id="ARBA00047960"/>
    </source>
</evidence>
<evidence type="ECO:0000259" key="6">
    <source>
        <dbReference type="PROSITE" id="PS50405"/>
    </source>
</evidence>
<dbReference type="InterPro" id="IPR036249">
    <property type="entry name" value="Thioredoxin-like_sf"/>
</dbReference>
<keyword evidence="3" id="KW-0808">Transferase</keyword>
<reference evidence="7" key="1">
    <citation type="journal article" date="2018" name="DNA Res.">
        <title>Multiple hybrid de novo genome assembly of finger millet, an orphan allotetraploid crop.</title>
        <authorList>
            <person name="Hatakeyama M."/>
            <person name="Aluri S."/>
            <person name="Balachadran M.T."/>
            <person name="Sivarajan S.R."/>
            <person name="Patrignani A."/>
            <person name="Gruter S."/>
            <person name="Poveda L."/>
            <person name="Shimizu-Inatsugi R."/>
            <person name="Baeten J."/>
            <person name="Francoijs K.J."/>
            <person name="Nataraja K.N."/>
            <person name="Reddy Y.A.N."/>
            <person name="Phadnis S."/>
            <person name="Ravikumar R.L."/>
            <person name="Schlapbach R."/>
            <person name="Sreeman S.M."/>
            <person name="Shimizu K.K."/>
        </authorList>
    </citation>
    <scope>NUCLEOTIDE SEQUENCE</scope>
</reference>
<evidence type="ECO:0000313" key="8">
    <source>
        <dbReference type="Proteomes" id="UP001054889"/>
    </source>
</evidence>
<dbReference type="Gene3D" id="3.40.30.10">
    <property type="entry name" value="Glutaredoxin"/>
    <property type="match status" value="1"/>
</dbReference>
<evidence type="ECO:0000256" key="2">
    <source>
        <dbReference type="ARBA" id="ARBA00012452"/>
    </source>
</evidence>
<reference evidence="7" key="2">
    <citation type="submission" date="2021-12" db="EMBL/GenBank/DDBJ databases">
        <title>Resequencing data analysis of finger millet.</title>
        <authorList>
            <person name="Hatakeyama M."/>
            <person name="Aluri S."/>
            <person name="Balachadran M.T."/>
            <person name="Sivarajan S.R."/>
            <person name="Poveda L."/>
            <person name="Shimizu-Inatsugi R."/>
            <person name="Schlapbach R."/>
            <person name="Sreeman S.M."/>
            <person name="Shimizu K.K."/>
        </authorList>
    </citation>
    <scope>NUCLEOTIDE SEQUENCE</scope>
</reference>
<protein>
    <recommendedName>
        <fullName evidence="2">glutathione transferase</fullName>
        <ecNumber evidence="2">2.5.1.18</ecNumber>
    </recommendedName>
</protein>
<dbReference type="InterPro" id="IPR004045">
    <property type="entry name" value="Glutathione_S-Trfase_N"/>
</dbReference>
<evidence type="ECO:0000259" key="5">
    <source>
        <dbReference type="PROSITE" id="PS50404"/>
    </source>
</evidence>
<dbReference type="SUPFAM" id="SSF47616">
    <property type="entry name" value="GST C-terminal domain-like"/>
    <property type="match status" value="1"/>
</dbReference>
<name>A0AAV5D508_ELECO</name>
<dbReference type="AlphaFoldDB" id="A0AAV5D508"/>
<dbReference type="EC" id="2.5.1.18" evidence="2"/>
<evidence type="ECO:0000313" key="7">
    <source>
        <dbReference type="EMBL" id="GJN05243.1"/>
    </source>
</evidence>
<sequence length="255" mass="28961">MSPVKVFRLAAFSNVARVLVCLEEAGAEYEIVEVDFHAKEHKSPKCMFWLRVGLLRADHSPWSRFQPFGQVPAFQDGDLMLFGEFLASSFELQVKFIPSKWRYILLLMPIELIFSESRAICRYVLRKYTATTADGTNLLGDGINAAAAVDAWLDYCHKIYCRRGTPDEEIIAGSVEKLRKVLEVYEARLAEHRYLAGDFVSLADLSHFPYTSYFMGMPYASVFDAFPRVKAWWEDVLARPAVHKVAAMMADHSGS</sequence>
<evidence type="ECO:0000256" key="1">
    <source>
        <dbReference type="ARBA" id="ARBA00010128"/>
    </source>
</evidence>
<organism evidence="7 8">
    <name type="scientific">Eleusine coracana subsp. coracana</name>
    <dbReference type="NCBI Taxonomy" id="191504"/>
    <lineage>
        <taxon>Eukaryota</taxon>
        <taxon>Viridiplantae</taxon>
        <taxon>Streptophyta</taxon>
        <taxon>Embryophyta</taxon>
        <taxon>Tracheophyta</taxon>
        <taxon>Spermatophyta</taxon>
        <taxon>Magnoliopsida</taxon>
        <taxon>Liliopsida</taxon>
        <taxon>Poales</taxon>
        <taxon>Poaceae</taxon>
        <taxon>PACMAD clade</taxon>
        <taxon>Chloridoideae</taxon>
        <taxon>Cynodonteae</taxon>
        <taxon>Eleusininae</taxon>
        <taxon>Eleusine</taxon>
    </lineage>
</organism>
<feature type="domain" description="GST C-terminal" evidence="6">
    <location>
        <begin position="118"/>
        <end position="255"/>
    </location>
</feature>
<dbReference type="Proteomes" id="UP001054889">
    <property type="component" value="Unassembled WGS sequence"/>
</dbReference>
<dbReference type="InterPro" id="IPR036282">
    <property type="entry name" value="Glutathione-S-Trfase_C_sf"/>
</dbReference>
<dbReference type="EMBL" id="BQKI01000012">
    <property type="protein sequence ID" value="GJN05243.1"/>
    <property type="molecule type" value="Genomic_DNA"/>
</dbReference>
<feature type="domain" description="GST N-terminal" evidence="5">
    <location>
        <begin position="2"/>
        <end position="132"/>
    </location>
</feature>
<comment type="similarity">
    <text evidence="1">Belongs to the GST superfamily. Phi family.</text>
</comment>
<dbReference type="GO" id="GO:0043295">
    <property type="term" value="F:glutathione binding"/>
    <property type="evidence" value="ECO:0007669"/>
    <property type="project" value="TreeGrafter"/>
</dbReference>